<dbReference type="GO" id="GO:0016491">
    <property type="term" value="F:oxidoreductase activity"/>
    <property type="evidence" value="ECO:0007669"/>
    <property type="project" value="UniProtKB-KW"/>
</dbReference>
<accession>A0A1Y2FQK2</accession>
<proteinExistence type="inferred from homology"/>
<feature type="domain" description="NADH:flavin oxidoreductase/NADH oxidase N-terminal" evidence="4">
    <location>
        <begin position="6"/>
        <end position="346"/>
    </location>
</feature>
<dbReference type="PANTHER" id="PTHR43656">
    <property type="entry name" value="BINDING OXIDOREDUCTASE, PUTATIVE (AFU_ORTHOLOGUE AFUA_2G08260)-RELATED"/>
    <property type="match status" value="1"/>
</dbReference>
<dbReference type="Pfam" id="PF00724">
    <property type="entry name" value="Oxidored_FMN"/>
    <property type="match status" value="1"/>
</dbReference>
<keyword evidence="6" id="KW-1185">Reference proteome</keyword>
<comment type="similarity">
    <text evidence="1">Belongs to the NADH:flavin oxidoreductase/NADH oxidase family.</text>
</comment>
<dbReference type="Gene3D" id="3.20.20.70">
    <property type="entry name" value="Aldolase class I"/>
    <property type="match status" value="1"/>
</dbReference>
<dbReference type="STRING" id="1754190.A0A1Y2FQK2"/>
<name>A0A1Y2FQK2_9FUNG</name>
<evidence type="ECO:0000259" key="4">
    <source>
        <dbReference type="Pfam" id="PF00724"/>
    </source>
</evidence>
<dbReference type="SUPFAM" id="SSF51395">
    <property type="entry name" value="FMN-linked oxidoreductases"/>
    <property type="match status" value="1"/>
</dbReference>
<dbReference type="OrthoDB" id="72788at2759"/>
<dbReference type="InterPro" id="IPR051799">
    <property type="entry name" value="NADH_flavin_oxidoreductase"/>
</dbReference>
<dbReference type="PANTHER" id="PTHR43656:SF2">
    <property type="entry name" value="BINDING OXIDOREDUCTASE, PUTATIVE (AFU_ORTHOLOGUE AFUA_2G08260)-RELATED"/>
    <property type="match status" value="1"/>
</dbReference>
<dbReference type="AlphaFoldDB" id="A0A1Y2FQK2"/>
<comment type="caution">
    <text evidence="5">The sequence shown here is derived from an EMBL/GenBank/DDBJ whole genome shotgun (WGS) entry which is preliminary data.</text>
</comment>
<evidence type="ECO:0000256" key="3">
    <source>
        <dbReference type="ARBA" id="ARBA00023002"/>
    </source>
</evidence>
<protein>
    <submittedName>
        <fullName evidence="5">NADH-dependent flavin oxidoreductase, Oye family</fullName>
    </submittedName>
</protein>
<evidence type="ECO:0000256" key="2">
    <source>
        <dbReference type="ARBA" id="ARBA00022630"/>
    </source>
</evidence>
<keyword evidence="2" id="KW-0285">Flavoprotein</keyword>
<keyword evidence="3" id="KW-0560">Oxidoreductase</keyword>
<gene>
    <name evidence="5" type="ORF">LY90DRAFT_696984</name>
</gene>
<dbReference type="InterPro" id="IPR001155">
    <property type="entry name" value="OxRdtase_FMN_N"/>
</dbReference>
<evidence type="ECO:0000256" key="1">
    <source>
        <dbReference type="ARBA" id="ARBA00005979"/>
    </source>
</evidence>
<dbReference type="InterPro" id="IPR013785">
    <property type="entry name" value="Aldolase_TIM"/>
</dbReference>
<sequence length="395" mass="44557">MYDNSKLFEKVKLNNGVEVPSRLGVPPMTLFLQNPDGSVNDYERHFFQYRGENVGLYILGAVAVTQDGIAFPGGPRAICEADLAANEERCKLVKEQGALAINQLHHGGIFAVKKYTGLNPIGPSADVGNQVLKDKNTYKEDEKVLEMTDEQIRNVIKGFGFATELSIKAGYDGIEIHGANNYLLQQFYSAYYNRRTDEWGGTLEKRMKFCLDVLDICIKAREKMNRPDFIIGYRLSPEEPFENGITMTETLQLVRELLKRPIQYIHCSQKNFFQETKRGEGAGIPRLKVLYDEIKGRCALVGVGSLLSAESFNKALNAGYCDFFCSGVGFIVNRHLGKYLKENKEDEIKDEIDPDHPELYGVEGPFWKLCVEDGDDSWLPKIKGKHNSPPNVQKH</sequence>
<evidence type="ECO:0000313" key="6">
    <source>
        <dbReference type="Proteomes" id="UP000193920"/>
    </source>
</evidence>
<dbReference type="GO" id="GO:0010181">
    <property type="term" value="F:FMN binding"/>
    <property type="evidence" value="ECO:0007669"/>
    <property type="project" value="InterPro"/>
</dbReference>
<organism evidence="5 6">
    <name type="scientific">Neocallimastix californiae</name>
    <dbReference type="NCBI Taxonomy" id="1754190"/>
    <lineage>
        <taxon>Eukaryota</taxon>
        <taxon>Fungi</taxon>
        <taxon>Fungi incertae sedis</taxon>
        <taxon>Chytridiomycota</taxon>
        <taxon>Chytridiomycota incertae sedis</taxon>
        <taxon>Neocallimastigomycetes</taxon>
        <taxon>Neocallimastigales</taxon>
        <taxon>Neocallimastigaceae</taxon>
        <taxon>Neocallimastix</taxon>
    </lineage>
</organism>
<reference evidence="5 6" key="1">
    <citation type="submission" date="2016-08" db="EMBL/GenBank/DDBJ databases">
        <title>A Parts List for Fungal Cellulosomes Revealed by Comparative Genomics.</title>
        <authorList>
            <consortium name="DOE Joint Genome Institute"/>
            <person name="Haitjema C.H."/>
            <person name="Gilmore S.P."/>
            <person name="Henske J.K."/>
            <person name="Solomon K.V."/>
            <person name="De Groot R."/>
            <person name="Kuo A."/>
            <person name="Mondo S.J."/>
            <person name="Salamov A.A."/>
            <person name="Labutti K."/>
            <person name="Zhao Z."/>
            <person name="Chiniquy J."/>
            <person name="Barry K."/>
            <person name="Brewer H.M."/>
            <person name="Purvine S.O."/>
            <person name="Wright A.T."/>
            <person name="Boxma B."/>
            <person name="Van Alen T."/>
            <person name="Hackstein J.H."/>
            <person name="Baker S.E."/>
            <person name="Grigoriev I.V."/>
            <person name="O'Malley M.A."/>
        </authorList>
    </citation>
    <scope>NUCLEOTIDE SEQUENCE [LARGE SCALE GENOMIC DNA]</scope>
    <source>
        <strain evidence="5 6">G1</strain>
    </source>
</reference>
<dbReference type="EMBL" id="MCOG01000003">
    <property type="protein sequence ID" value="ORY85877.1"/>
    <property type="molecule type" value="Genomic_DNA"/>
</dbReference>
<evidence type="ECO:0000313" key="5">
    <source>
        <dbReference type="EMBL" id="ORY85877.1"/>
    </source>
</evidence>
<dbReference type="Proteomes" id="UP000193920">
    <property type="component" value="Unassembled WGS sequence"/>
</dbReference>